<organism evidence="1 2">
    <name type="scientific">Mesorhizobium zhangyense</name>
    <dbReference type="NCBI Taxonomy" id="1776730"/>
    <lineage>
        <taxon>Bacteria</taxon>
        <taxon>Pseudomonadati</taxon>
        <taxon>Pseudomonadota</taxon>
        <taxon>Alphaproteobacteria</taxon>
        <taxon>Hyphomicrobiales</taxon>
        <taxon>Phyllobacteriaceae</taxon>
        <taxon>Mesorhizobium</taxon>
    </lineage>
</organism>
<protein>
    <submittedName>
        <fullName evidence="1">Uncharacterized protein</fullName>
    </submittedName>
</protein>
<comment type="caution">
    <text evidence="1">The sequence shown here is derived from an EMBL/GenBank/DDBJ whole genome shotgun (WGS) entry which is preliminary data.</text>
</comment>
<dbReference type="Proteomes" id="UP000481252">
    <property type="component" value="Unassembled WGS sequence"/>
</dbReference>
<accession>A0A7C9R6Z1</accession>
<dbReference type="EMBL" id="JAAKZG010000004">
    <property type="protein sequence ID" value="NGN41661.1"/>
    <property type="molecule type" value="Genomic_DNA"/>
</dbReference>
<dbReference type="RefSeq" id="WP_165117306.1">
    <property type="nucleotide sequence ID" value="NZ_JAAKZG010000004.1"/>
</dbReference>
<reference evidence="1 2" key="1">
    <citation type="submission" date="2020-02" db="EMBL/GenBank/DDBJ databases">
        <title>Genome sequence of the type strain CGMCC 1.15528 of Mesorhizobium zhangyense.</title>
        <authorList>
            <person name="Gao J."/>
            <person name="Sun J."/>
        </authorList>
    </citation>
    <scope>NUCLEOTIDE SEQUENCE [LARGE SCALE GENOMIC DNA]</scope>
    <source>
        <strain evidence="1 2">CGMCC 1.15528</strain>
    </source>
</reference>
<evidence type="ECO:0000313" key="2">
    <source>
        <dbReference type="Proteomes" id="UP000481252"/>
    </source>
</evidence>
<proteinExistence type="predicted"/>
<gene>
    <name evidence="1" type="ORF">G6N74_11320</name>
</gene>
<evidence type="ECO:0000313" key="1">
    <source>
        <dbReference type="EMBL" id="NGN41661.1"/>
    </source>
</evidence>
<dbReference type="AlphaFoldDB" id="A0A7C9R6Z1"/>
<sequence length="111" mass="12643">MGRSIGHISPTLGICDGIIYFFGKVFLFDLKNYLSMNFKMLTFSKRIAFSVRIKNYGLYVSDLLCLKQQPRSRSHQLSFLQQDPETSFDPDLNVLQADSGQNLTARSSLKL</sequence>
<keyword evidence="2" id="KW-1185">Reference proteome</keyword>
<name>A0A7C9R6Z1_9HYPH</name>